<evidence type="ECO:0000256" key="3">
    <source>
        <dbReference type="ARBA" id="ARBA00006171"/>
    </source>
</evidence>
<dbReference type="InterPro" id="IPR050155">
    <property type="entry name" value="HAD-like_hydrolase_sf"/>
</dbReference>
<proteinExistence type="inferred from homology"/>
<accession>A0A5C8Z509</accession>
<dbReference type="SFLD" id="SFLDS00003">
    <property type="entry name" value="Haloacid_Dehalogenase"/>
    <property type="match status" value="1"/>
</dbReference>
<comment type="catalytic activity">
    <reaction evidence="1">
        <text>2-phosphoglycolate + H2O = glycolate + phosphate</text>
        <dbReference type="Rhea" id="RHEA:14369"/>
        <dbReference type="ChEBI" id="CHEBI:15377"/>
        <dbReference type="ChEBI" id="CHEBI:29805"/>
        <dbReference type="ChEBI" id="CHEBI:43474"/>
        <dbReference type="ChEBI" id="CHEBI:58033"/>
        <dbReference type="EC" id="3.1.3.18"/>
    </reaction>
</comment>
<evidence type="ECO:0000256" key="4">
    <source>
        <dbReference type="ARBA" id="ARBA00013078"/>
    </source>
</evidence>
<dbReference type="SFLD" id="SFLDG01135">
    <property type="entry name" value="C1.5.6:_HAD__Beta-PGM__Phospha"/>
    <property type="match status" value="1"/>
</dbReference>
<dbReference type="InterPro" id="IPR023198">
    <property type="entry name" value="PGP-like_dom2"/>
</dbReference>
<evidence type="ECO:0000256" key="2">
    <source>
        <dbReference type="ARBA" id="ARBA00004818"/>
    </source>
</evidence>
<comment type="similarity">
    <text evidence="3">Belongs to the HAD-like hydrolase superfamily. CbbY/CbbZ/Gph/YieH family.</text>
</comment>
<comment type="caution">
    <text evidence="5">The sequence shown here is derived from an EMBL/GenBank/DDBJ whole genome shotgun (WGS) entry which is preliminary data.</text>
</comment>
<dbReference type="OrthoDB" id="9776368at2"/>
<dbReference type="RefSeq" id="WP_147712331.1">
    <property type="nucleotide sequence ID" value="NZ_VKAD01000001.1"/>
</dbReference>
<dbReference type="InterPro" id="IPR036412">
    <property type="entry name" value="HAD-like_sf"/>
</dbReference>
<dbReference type="NCBIfam" id="TIGR01509">
    <property type="entry name" value="HAD-SF-IA-v3"/>
    <property type="match status" value="1"/>
</dbReference>
<reference evidence="5 6" key="1">
    <citation type="submission" date="2019-07" db="EMBL/GenBank/DDBJ databases">
        <title>Reinekea sp. strain SSH23 genome sequencing and assembly.</title>
        <authorList>
            <person name="Kim I."/>
        </authorList>
    </citation>
    <scope>NUCLEOTIDE SEQUENCE [LARGE SCALE GENOMIC DNA]</scope>
    <source>
        <strain evidence="5 6">SSH23</strain>
    </source>
</reference>
<evidence type="ECO:0000313" key="6">
    <source>
        <dbReference type="Proteomes" id="UP000321764"/>
    </source>
</evidence>
<dbReference type="GO" id="GO:0008967">
    <property type="term" value="F:phosphoglycolate phosphatase activity"/>
    <property type="evidence" value="ECO:0007669"/>
    <property type="project" value="UniProtKB-EC"/>
</dbReference>
<dbReference type="SUPFAM" id="SSF56784">
    <property type="entry name" value="HAD-like"/>
    <property type="match status" value="1"/>
</dbReference>
<dbReference type="SFLD" id="SFLDG01129">
    <property type="entry name" value="C1.5:_HAD__Beta-PGM__Phosphata"/>
    <property type="match status" value="1"/>
</dbReference>
<dbReference type="Gene3D" id="3.40.50.1000">
    <property type="entry name" value="HAD superfamily/HAD-like"/>
    <property type="match status" value="1"/>
</dbReference>
<dbReference type="InterPro" id="IPR023214">
    <property type="entry name" value="HAD_sf"/>
</dbReference>
<dbReference type="Pfam" id="PF13419">
    <property type="entry name" value="HAD_2"/>
    <property type="match status" value="1"/>
</dbReference>
<name>A0A5C8Z509_9GAMM</name>
<dbReference type="InterPro" id="IPR041492">
    <property type="entry name" value="HAD_2"/>
</dbReference>
<dbReference type="GO" id="GO:0006281">
    <property type="term" value="P:DNA repair"/>
    <property type="evidence" value="ECO:0007669"/>
    <property type="project" value="TreeGrafter"/>
</dbReference>
<keyword evidence="6" id="KW-1185">Reference proteome</keyword>
<dbReference type="AlphaFoldDB" id="A0A5C8Z509"/>
<sequence length="222" mass="25043">MNILNNKNYKAILWDNDGILVNTEQWYYKATLEAFASFSIKLSSDDFYTYFLEGSSGTSVYASLHGLSESNIASLKQKRNELYNEYLSKEDIVIEGVKETLEKLKSNYVMAIVTSSRKSHFETIHNRTGLLKYFNFVITREDYAFSKPSPEPYLTAANRSGFNIEECVAIEDSPRGLLAAKAASIDCIVIPNQLTKKADFNGATYKLENITDIPSVLLPNNE</sequence>
<dbReference type="Proteomes" id="UP000321764">
    <property type="component" value="Unassembled WGS sequence"/>
</dbReference>
<protein>
    <recommendedName>
        <fullName evidence="4">phosphoglycolate phosphatase</fullName>
        <ecNumber evidence="4">3.1.3.18</ecNumber>
    </recommendedName>
</protein>
<dbReference type="Gene3D" id="1.10.150.240">
    <property type="entry name" value="Putative phosphatase, domain 2"/>
    <property type="match status" value="1"/>
</dbReference>
<evidence type="ECO:0000256" key="1">
    <source>
        <dbReference type="ARBA" id="ARBA00000830"/>
    </source>
</evidence>
<comment type="pathway">
    <text evidence="2">Organic acid metabolism; glycolate biosynthesis; glycolate from 2-phosphoglycolate: step 1/1.</text>
</comment>
<dbReference type="PANTHER" id="PTHR43434:SF1">
    <property type="entry name" value="PHOSPHOGLYCOLATE PHOSPHATASE"/>
    <property type="match status" value="1"/>
</dbReference>
<gene>
    <name evidence="5" type="ORF">FME95_01010</name>
</gene>
<dbReference type="GO" id="GO:0005829">
    <property type="term" value="C:cytosol"/>
    <property type="evidence" value="ECO:0007669"/>
    <property type="project" value="TreeGrafter"/>
</dbReference>
<evidence type="ECO:0000313" key="5">
    <source>
        <dbReference type="EMBL" id="TXR53185.1"/>
    </source>
</evidence>
<dbReference type="PANTHER" id="PTHR43434">
    <property type="entry name" value="PHOSPHOGLYCOLATE PHOSPHATASE"/>
    <property type="match status" value="1"/>
</dbReference>
<dbReference type="EMBL" id="VKAD01000001">
    <property type="protein sequence ID" value="TXR53185.1"/>
    <property type="molecule type" value="Genomic_DNA"/>
</dbReference>
<organism evidence="5 6">
    <name type="scientific">Reinekea thalattae</name>
    <dbReference type="NCBI Taxonomy" id="2593301"/>
    <lineage>
        <taxon>Bacteria</taxon>
        <taxon>Pseudomonadati</taxon>
        <taxon>Pseudomonadota</taxon>
        <taxon>Gammaproteobacteria</taxon>
        <taxon>Oceanospirillales</taxon>
        <taxon>Saccharospirillaceae</taxon>
        <taxon>Reinekea</taxon>
    </lineage>
</organism>
<dbReference type="InterPro" id="IPR006439">
    <property type="entry name" value="HAD-SF_hydro_IA"/>
</dbReference>
<dbReference type="EC" id="3.1.3.18" evidence="4"/>